<dbReference type="Proteomes" id="UP000198461">
    <property type="component" value="Unassembled WGS sequence"/>
</dbReference>
<comment type="function">
    <text evidence="10">Catalyzes the oxidation of hydrogen sulfide, with the help of a quinone. Consecutive reaction cycles lead to the accumulation of a polysulfide product on the active site Cys residues; these products are released when they exceed a critical length, typically as cyclooctasulfur.</text>
</comment>
<keyword evidence="8" id="KW-0472">Membrane</keyword>
<keyword evidence="3" id="KW-0285">Flavoprotein</keyword>
<keyword evidence="7" id="KW-0560">Oxidoreductase</keyword>
<reference evidence="16 17" key="1">
    <citation type="submission" date="2016-11" db="EMBL/GenBank/DDBJ databases">
        <authorList>
            <person name="Jaros S."/>
            <person name="Januszkiewicz K."/>
            <person name="Wedrychowicz H."/>
        </authorList>
    </citation>
    <scope>NUCLEOTIDE SEQUENCE [LARGE SCALE GENOMIC DNA]</scope>
    <source>
        <strain evidence="16 17">DSM 17737</strain>
    </source>
</reference>
<dbReference type="InterPro" id="IPR036188">
    <property type="entry name" value="FAD/NAD-bd_sf"/>
</dbReference>
<dbReference type="GO" id="GO:0070224">
    <property type="term" value="F:sulfide:quinone oxidoreductase activity"/>
    <property type="evidence" value="ECO:0007669"/>
    <property type="project" value="UniProtKB-EC"/>
</dbReference>
<keyword evidence="4" id="KW-0874">Quinone</keyword>
<evidence type="ECO:0000313" key="17">
    <source>
        <dbReference type="Proteomes" id="UP000198461"/>
    </source>
</evidence>
<comment type="cofactor">
    <cofactor evidence="1">
        <name>FAD</name>
        <dbReference type="ChEBI" id="CHEBI:57692"/>
    </cofactor>
</comment>
<dbReference type="SUPFAM" id="SSF51905">
    <property type="entry name" value="FAD/NAD(P)-binding domain"/>
    <property type="match status" value="2"/>
</dbReference>
<evidence type="ECO:0000256" key="2">
    <source>
        <dbReference type="ARBA" id="ARBA00004170"/>
    </source>
</evidence>
<evidence type="ECO:0000313" key="16">
    <source>
        <dbReference type="EMBL" id="SIN91331.1"/>
    </source>
</evidence>
<evidence type="ECO:0000256" key="8">
    <source>
        <dbReference type="ARBA" id="ARBA00023136"/>
    </source>
</evidence>
<protein>
    <recommendedName>
        <fullName evidence="13">Sulfide-quinone reductase</fullName>
        <ecNumber evidence="12">1.8.5.4</ecNumber>
    </recommendedName>
    <alternativeName>
        <fullName evidence="14">Sulfide:quinone oxidoreductase</fullName>
    </alternativeName>
</protein>
<evidence type="ECO:0000256" key="11">
    <source>
        <dbReference type="ARBA" id="ARBA00060891"/>
    </source>
</evidence>
<sequence>MATIVIVGSSTGGLPMAYDIRKHLGSEHTIKVVNAVEDFTFVPSNPWVAVGWRKPEDISFKLAPHLTRKGIEFIHATATELNPDENKLKLDNGEELNYDFLILATGPYLAFEEVEGFGPKSQGGNTVSVCTTPHAAEGHEQWEAFCKDPGPIVVGAVQGASCFGPAYEFAMIMETDLRKRGIRAQVPMTFVTSEPYIGHLGLGGVGDSKGMLESIMRERHISWICNAKVTKIEDGKMYVAEHNRKGDVIDEHELPFKYAMMLPAFKGTKMLWDTEKLEGLVNPRGFVIVDEFNRNPKWPNIYALGVGIAIPPVEQTPVPVGTPKTGLMIEGMVTAICHNIENVLQGKEPDEKATWNTICLADMGDTGAAFVALPQIPPRNLTWAKKGKWVHLAKIAFEKYFIRNMKSGNAEPIYQKYIMKMLGISRLKSGKH</sequence>
<dbReference type="STRING" id="364032.SAMN05443662_0959"/>
<evidence type="ECO:0000256" key="13">
    <source>
        <dbReference type="ARBA" id="ARBA00071264"/>
    </source>
</evidence>
<comment type="catalytic activity">
    <reaction evidence="9">
        <text>n a quinone + n hydrogen sulfide + n H(+) = polysulfur(n-2) + n a quinol</text>
        <dbReference type="Rhea" id="RHEA:30239"/>
        <dbReference type="Rhea" id="RHEA-COMP:19475"/>
        <dbReference type="ChEBI" id="CHEBI:15378"/>
        <dbReference type="ChEBI" id="CHEBI:17909"/>
        <dbReference type="ChEBI" id="CHEBI:24646"/>
        <dbReference type="ChEBI" id="CHEBI:29919"/>
        <dbReference type="ChEBI" id="CHEBI:132124"/>
        <dbReference type="EC" id="1.8.5.4"/>
    </reaction>
</comment>
<feature type="domain" description="FAD/NAD(P)-binding" evidence="15">
    <location>
        <begin position="3"/>
        <end position="305"/>
    </location>
</feature>
<comment type="similarity">
    <text evidence="11">Belongs to the SQRD family.</text>
</comment>
<keyword evidence="17" id="KW-1185">Reference proteome</keyword>
<evidence type="ECO:0000256" key="1">
    <source>
        <dbReference type="ARBA" id="ARBA00001974"/>
    </source>
</evidence>
<keyword evidence="6" id="KW-0274">FAD</keyword>
<dbReference type="GO" id="GO:0016020">
    <property type="term" value="C:membrane"/>
    <property type="evidence" value="ECO:0007669"/>
    <property type="project" value="UniProtKB-SubCell"/>
</dbReference>
<dbReference type="EMBL" id="FSRE01000002">
    <property type="protein sequence ID" value="SIN91331.1"/>
    <property type="molecule type" value="Genomic_DNA"/>
</dbReference>
<dbReference type="InterPro" id="IPR023753">
    <property type="entry name" value="FAD/NAD-binding_dom"/>
</dbReference>
<gene>
    <name evidence="16" type="ORF">SAMN05443662_0959</name>
</gene>
<dbReference type="PANTHER" id="PTHR43755:SF1">
    <property type="entry name" value="FAD-DEPENDENT PYRIDINE NUCLEOTIDE-DISULPHIDE OXIDOREDUCTASE"/>
    <property type="match status" value="1"/>
</dbReference>
<evidence type="ECO:0000256" key="7">
    <source>
        <dbReference type="ARBA" id="ARBA00023002"/>
    </source>
</evidence>
<comment type="subcellular location">
    <subcellularLocation>
        <location evidence="2">Membrane</location>
        <topology evidence="2">Peripheral membrane protein</topology>
    </subcellularLocation>
</comment>
<evidence type="ECO:0000256" key="4">
    <source>
        <dbReference type="ARBA" id="ARBA00022719"/>
    </source>
</evidence>
<evidence type="ECO:0000256" key="6">
    <source>
        <dbReference type="ARBA" id="ARBA00022827"/>
    </source>
</evidence>
<dbReference type="InterPro" id="IPR052541">
    <property type="entry name" value="SQRD"/>
</dbReference>
<dbReference type="GO" id="GO:0000166">
    <property type="term" value="F:nucleotide binding"/>
    <property type="evidence" value="ECO:0007669"/>
    <property type="project" value="UniProtKB-KW"/>
</dbReference>
<dbReference type="OrthoDB" id="9802771at2"/>
<evidence type="ECO:0000256" key="10">
    <source>
        <dbReference type="ARBA" id="ARBA00054727"/>
    </source>
</evidence>
<evidence type="ECO:0000259" key="15">
    <source>
        <dbReference type="Pfam" id="PF07992"/>
    </source>
</evidence>
<evidence type="ECO:0000256" key="5">
    <source>
        <dbReference type="ARBA" id="ARBA00022741"/>
    </source>
</evidence>
<dbReference type="PANTHER" id="PTHR43755">
    <property type="match status" value="1"/>
</dbReference>
<dbReference type="Gene3D" id="3.50.50.100">
    <property type="match status" value="1"/>
</dbReference>
<dbReference type="EC" id="1.8.5.4" evidence="12"/>
<evidence type="ECO:0000256" key="14">
    <source>
        <dbReference type="ARBA" id="ARBA00081101"/>
    </source>
</evidence>
<name>A0A1N6F7T2_9GAMM</name>
<keyword evidence="5" id="KW-0547">Nucleotide-binding</keyword>
<dbReference type="Pfam" id="PF07992">
    <property type="entry name" value="Pyr_redox_2"/>
    <property type="match status" value="1"/>
</dbReference>
<dbReference type="GO" id="GO:0048038">
    <property type="term" value="F:quinone binding"/>
    <property type="evidence" value="ECO:0007669"/>
    <property type="project" value="UniProtKB-KW"/>
</dbReference>
<dbReference type="FunFam" id="3.50.50.100:FF:000017">
    <property type="entry name" value="Sulfide-quinone reductase"/>
    <property type="match status" value="1"/>
</dbReference>
<accession>A0A1N6F7T2</accession>
<organism evidence="16 17">
    <name type="scientific">Sulfurivirga caldicuralii</name>
    <dbReference type="NCBI Taxonomy" id="364032"/>
    <lineage>
        <taxon>Bacteria</taxon>
        <taxon>Pseudomonadati</taxon>
        <taxon>Pseudomonadota</taxon>
        <taxon>Gammaproteobacteria</taxon>
        <taxon>Thiotrichales</taxon>
        <taxon>Piscirickettsiaceae</taxon>
        <taxon>Sulfurivirga</taxon>
    </lineage>
</organism>
<evidence type="ECO:0000256" key="12">
    <source>
        <dbReference type="ARBA" id="ARBA00066453"/>
    </source>
</evidence>
<proteinExistence type="inferred from homology"/>
<evidence type="ECO:0000256" key="9">
    <source>
        <dbReference type="ARBA" id="ARBA00050821"/>
    </source>
</evidence>
<dbReference type="AlphaFoldDB" id="A0A1N6F7T2"/>
<evidence type="ECO:0000256" key="3">
    <source>
        <dbReference type="ARBA" id="ARBA00022630"/>
    </source>
</evidence>
<dbReference type="RefSeq" id="WP_074201239.1">
    <property type="nucleotide sequence ID" value="NZ_FSRE01000002.1"/>
</dbReference>